<keyword evidence="7" id="KW-1185">Reference proteome</keyword>
<feature type="DNA-binding region" description="H-T-H motif" evidence="4">
    <location>
        <begin position="42"/>
        <end position="61"/>
    </location>
</feature>
<dbReference type="Gene3D" id="1.10.10.60">
    <property type="entry name" value="Homeodomain-like"/>
    <property type="match status" value="1"/>
</dbReference>
<dbReference type="SUPFAM" id="SSF48498">
    <property type="entry name" value="Tetracyclin repressor-like, C-terminal domain"/>
    <property type="match status" value="1"/>
</dbReference>
<evidence type="ECO:0000259" key="5">
    <source>
        <dbReference type="PROSITE" id="PS50977"/>
    </source>
</evidence>
<dbReference type="Pfam" id="PF13305">
    <property type="entry name" value="TetR_C_33"/>
    <property type="match status" value="1"/>
</dbReference>
<accession>A0ABP9PYI1</accession>
<dbReference type="PANTHER" id="PTHR30055:SF146">
    <property type="entry name" value="HTH-TYPE TRANSCRIPTIONAL DUAL REGULATOR CECR"/>
    <property type="match status" value="1"/>
</dbReference>
<protein>
    <submittedName>
        <fullName evidence="6">TetR/AcrR family transcriptional regulator</fullName>
    </submittedName>
</protein>
<reference evidence="7" key="1">
    <citation type="journal article" date="2019" name="Int. J. Syst. Evol. Microbiol.">
        <title>The Global Catalogue of Microorganisms (GCM) 10K type strain sequencing project: providing services to taxonomists for standard genome sequencing and annotation.</title>
        <authorList>
            <consortium name="The Broad Institute Genomics Platform"/>
            <consortium name="The Broad Institute Genome Sequencing Center for Infectious Disease"/>
            <person name="Wu L."/>
            <person name="Ma J."/>
        </authorList>
    </citation>
    <scope>NUCLEOTIDE SEQUENCE [LARGE SCALE GENOMIC DNA]</scope>
    <source>
        <strain evidence="7">JCM 18303</strain>
    </source>
</reference>
<evidence type="ECO:0000256" key="3">
    <source>
        <dbReference type="ARBA" id="ARBA00023163"/>
    </source>
</evidence>
<dbReference type="Proteomes" id="UP001428817">
    <property type="component" value="Unassembled WGS sequence"/>
</dbReference>
<evidence type="ECO:0000313" key="7">
    <source>
        <dbReference type="Proteomes" id="UP001428817"/>
    </source>
</evidence>
<dbReference type="InterPro" id="IPR036271">
    <property type="entry name" value="Tet_transcr_reg_TetR-rel_C_sf"/>
</dbReference>
<dbReference type="SUPFAM" id="SSF46689">
    <property type="entry name" value="Homeodomain-like"/>
    <property type="match status" value="1"/>
</dbReference>
<comment type="caution">
    <text evidence="6">The sequence shown here is derived from an EMBL/GenBank/DDBJ whole genome shotgun (WGS) entry which is preliminary data.</text>
</comment>
<dbReference type="PANTHER" id="PTHR30055">
    <property type="entry name" value="HTH-TYPE TRANSCRIPTIONAL REGULATOR RUTR"/>
    <property type="match status" value="1"/>
</dbReference>
<dbReference type="InterPro" id="IPR001647">
    <property type="entry name" value="HTH_TetR"/>
</dbReference>
<dbReference type="Gene3D" id="1.10.357.10">
    <property type="entry name" value="Tetracycline Repressor, domain 2"/>
    <property type="match status" value="1"/>
</dbReference>
<dbReference type="InterPro" id="IPR009057">
    <property type="entry name" value="Homeodomain-like_sf"/>
</dbReference>
<evidence type="ECO:0000256" key="2">
    <source>
        <dbReference type="ARBA" id="ARBA00023125"/>
    </source>
</evidence>
<gene>
    <name evidence="6" type="ORF">GCM10023321_20790</name>
</gene>
<evidence type="ECO:0000256" key="4">
    <source>
        <dbReference type="PROSITE-ProRule" id="PRU00335"/>
    </source>
</evidence>
<dbReference type="InterPro" id="IPR025996">
    <property type="entry name" value="MT1864/Rv1816-like_C"/>
</dbReference>
<proteinExistence type="predicted"/>
<feature type="domain" description="HTH tetR-type" evidence="5">
    <location>
        <begin position="20"/>
        <end position="79"/>
    </location>
</feature>
<dbReference type="InterPro" id="IPR050109">
    <property type="entry name" value="HTH-type_TetR-like_transc_reg"/>
</dbReference>
<dbReference type="EMBL" id="BAABJP010000007">
    <property type="protein sequence ID" value="GAA5152317.1"/>
    <property type="molecule type" value="Genomic_DNA"/>
</dbReference>
<evidence type="ECO:0000256" key="1">
    <source>
        <dbReference type="ARBA" id="ARBA00023015"/>
    </source>
</evidence>
<dbReference type="PROSITE" id="PS50977">
    <property type="entry name" value="HTH_TETR_2"/>
    <property type="match status" value="1"/>
</dbReference>
<keyword evidence="1" id="KW-0805">Transcription regulation</keyword>
<name>A0ABP9PYI1_9PSEU</name>
<organism evidence="6 7">
    <name type="scientific">Pseudonocardia eucalypti</name>
    <dbReference type="NCBI Taxonomy" id="648755"/>
    <lineage>
        <taxon>Bacteria</taxon>
        <taxon>Bacillati</taxon>
        <taxon>Actinomycetota</taxon>
        <taxon>Actinomycetes</taxon>
        <taxon>Pseudonocardiales</taxon>
        <taxon>Pseudonocardiaceae</taxon>
        <taxon>Pseudonocardia</taxon>
    </lineage>
</organism>
<keyword evidence="2 4" id="KW-0238">DNA-binding</keyword>
<dbReference type="Pfam" id="PF00440">
    <property type="entry name" value="TetR_N"/>
    <property type="match status" value="1"/>
</dbReference>
<sequence>MVTELGSEAPHSPRIARRRARTRERILDTAERAFGAGYRNVRVEDLAEAADVSIGTLYVHFGSKDGVYLALVERALEQMAAYLDRAYRPEYSPLEQVIAAGDVYLRFHLEHPGLFQFLAFDTVLGELPAEVREIQQRVGERLEEVIGGFQARIEAAVAAGQADHRYDARTTARFLWGAWNGVVSLGRREDRMALTDEEIAACLQLGRRLVRDGLTAPAHRDQDGYSLARIVSIDQPAS</sequence>
<evidence type="ECO:0000313" key="6">
    <source>
        <dbReference type="EMBL" id="GAA5152317.1"/>
    </source>
</evidence>
<keyword evidence="3" id="KW-0804">Transcription</keyword>